<accession>A0A9D1T3R9</accession>
<evidence type="ECO:0000256" key="9">
    <source>
        <dbReference type="ARBA" id="ARBA00052017"/>
    </source>
</evidence>
<evidence type="ECO:0000313" key="13">
    <source>
        <dbReference type="Proteomes" id="UP000823960"/>
    </source>
</evidence>
<dbReference type="GO" id="GO:0017111">
    <property type="term" value="F:ribonucleoside triphosphate phosphatase activity"/>
    <property type="evidence" value="ECO:0007669"/>
    <property type="project" value="InterPro"/>
</dbReference>
<feature type="active site" description="Proton acceptor" evidence="10">
    <location>
        <position position="69"/>
    </location>
</feature>
<dbReference type="HAMAP" id="MF_01405">
    <property type="entry name" value="Non_canon_purine_NTPase"/>
    <property type="match status" value="1"/>
</dbReference>
<evidence type="ECO:0000313" key="12">
    <source>
        <dbReference type="EMBL" id="HIV10512.1"/>
    </source>
</evidence>
<reference evidence="12" key="2">
    <citation type="journal article" date="2021" name="PeerJ">
        <title>Extensive microbial diversity within the chicken gut microbiome revealed by metagenomics and culture.</title>
        <authorList>
            <person name="Gilroy R."/>
            <person name="Ravi A."/>
            <person name="Getino M."/>
            <person name="Pursley I."/>
            <person name="Horton D.L."/>
            <person name="Alikhan N.F."/>
            <person name="Baker D."/>
            <person name="Gharbi K."/>
            <person name="Hall N."/>
            <person name="Watson M."/>
            <person name="Adriaenssens E.M."/>
            <person name="Foster-Nyarko E."/>
            <person name="Jarju S."/>
            <person name="Secka A."/>
            <person name="Antonio M."/>
            <person name="Oren A."/>
            <person name="Chaudhuri R.R."/>
            <person name="La Ragione R."/>
            <person name="Hildebrand F."/>
            <person name="Pallen M.J."/>
        </authorList>
    </citation>
    <scope>NUCLEOTIDE SEQUENCE</scope>
    <source>
        <strain evidence="12">1370</strain>
    </source>
</reference>
<comment type="catalytic activity">
    <reaction evidence="9 10">
        <text>XTP + H2O = XMP + diphosphate + H(+)</text>
        <dbReference type="Rhea" id="RHEA:28610"/>
        <dbReference type="ChEBI" id="CHEBI:15377"/>
        <dbReference type="ChEBI" id="CHEBI:15378"/>
        <dbReference type="ChEBI" id="CHEBI:33019"/>
        <dbReference type="ChEBI" id="CHEBI:57464"/>
        <dbReference type="ChEBI" id="CHEBI:61314"/>
        <dbReference type="EC" id="3.6.1.66"/>
    </reaction>
</comment>
<dbReference type="GO" id="GO:0000166">
    <property type="term" value="F:nucleotide binding"/>
    <property type="evidence" value="ECO:0007669"/>
    <property type="project" value="UniProtKB-KW"/>
</dbReference>
<gene>
    <name evidence="12" type="primary">rdgB</name>
    <name evidence="12" type="ORF">IAD28_02305</name>
</gene>
<keyword evidence="6 10" id="KW-0460">Magnesium</keyword>
<evidence type="ECO:0000256" key="3">
    <source>
        <dbReference type="ARBA" id="ARBA00022723"/>
    </source>
</evidence>
<dbReference type="Gene3D" id="3.90.950.10">
    <property type="match status" value="1"/>
</dbReference>
<dbReference type="GO" id="GO:0046872">
    <property type="term" value="F:metal ion binding"/>
    <property type="evidence" value="ECO:0007669"/>
    <property type="project" value="UniProtKB-KW"/>
</dbReference>
<sequence length="194" mass="21555">MELILASNNLDKLREVKKIMEPAGFTVLSQIEAGIELEADETGTTFSENSAIKAKALYELVKKPVIADDSGIEVDYLNKEPGVYSARYGGEGVDDVGRCELILSRLEGVEDGLRTARFVAVITYIDENGKMMQFEGRIEGRIGYKRIGDRGFGYDPIFMVGQRSLAEFTDSEKNAVSHRGEALRKLEKYLEGEC</sequence>
<comment type="function">
    <text evidence="10">Pyrophosphatase that catalyzes the hydrolysis of nucleoside triphosphates to their monophosphate derivatives, with a high preference for the non-canonical purine nucleotides XTP (xanthosine triphosphate), dITP (deoxyinosine triphosphate) and ITP. Seems to function as a house-cleaning enzyme that removes non-canonical purine nucleotides from the nucleotide pool, thus preventing their incorporation into DNA/RNA and avoiding chromosomal lesions.</text>
</comment>
<reference evidence="12" key="1">
    <citation type="submission" date="2020-10" db="EMBL/GenBank/DDBJ databases">
        <authorList>
            <person name="Gilroy R."/>
        </authorList>
    </citation>
    <scope>NUCLEOTIDE SEQUENCE</scope>
    <source>
        <strain evidence="12">1370</strain>
    </source>
</reference>
<evidence type="ECO:0000256" key="8">
    <source>
        <dbReference type="ARBA" id="ARBA00051875"/>
    </source>
</evidence>
<dbReference type="EC" id="3.6.1.66" evidence="10"/>
<dbReference type="PANTHER" id="PTHR11067">
    <property type="entry name" value="INOSINE TRIPHOSPHATE PYROPHOSPHATASE/HAM1 PROTEIN"/>
    <property type="match status" value="1"/>
</dbReference>
<dbReference type="AlphaFoldDB" id="A0A9D1T3R9"/>
<dbReference type="GO" id="GO:0035870">
    <property type="term" value="F:dITP diphosphatase activity"/>
    <property type="evidence" value="ECO:0007669"/>
    <property type="project" value="UniProtKB-UniRule"/>
</dbReference>
<protein>
    <recommendedName>
        <fullName evidence="10">dITP/XTP pyrophosphatase</fullName>
        <ecNumber evidence="10">3.6.1.66</ecNumber>
    </recommendedName>
    <alternativeName>
        <fullName evidence="10">Non-canonical purine NTP pyrophosphatase</fullName>
    </alternativeName>
    <alternativeName>
        <fullName evidence="10">Non-standard purine NTP pyrophosphatase</fullName>
    </alternativeName>
    <alternativeName>
        <fullName evidence="10">Nucleoside-triphosphate diphosphatase</fullName>
    </alternativeName>
    <alternativeName>
        <fullName evidence="10">Nucleoside-triphosphate pyrophosphatase</fullName>
        <shortName evidence="10">NTPase</shortName>
    </alternativeName>
</protein>
<evidence type="ECO:0000256" key="10">
    <source>
        <dbReference type="HAMAP-Rule" id="MF_01405"/>
    </source>
</evidence>
<keyword evidence="7 10" id="KW-0546">Nucleotide metabolism</keyword>
<keyword evidence="4 10" id="KW-0547">Nucleotide-binding</keyword>
<evidence type="ECO:0000256" key="2">
    <source>
        <dbReference type="ARBA" id="ARBA00011738"/>
    </source>
</evidence>
<comment type="subunit">
    <text evidence="2 10">Homodimer.</text>
</comment>
<keyword evidence="3 10" id="KW-0479">Metal-binding</keyword>
<feature type="binding site" evidence="10">
    <location>
        <begin position="152"/>
        <end position="155"/>
    </location>
    <ligand>
        <name>substrate</name>
    </ligand>
</feature>
<dbReference type="EMBL" id="DVOL01000031">
    <property type="protein sequence ID" value="HIV10512.1"/>
    <property type="molecule type" value="Genomic_DNA"/>
</dbReference>
<feature type="binding site" evidence="10">
    <location>
        <position position="70"/>
    </location>
    <ligand>
        <name>substrate</name>
    </ligand>
</feature>
<dbReference type="CDD" id="cd00515">
    <property type="entry name" value="HAM1"/>
    <property type="match status" value="1"/>
</dbReference>
<dbReference type="InterPro" id="IPR029001">
    <property type="entry name" value="ITPase-like_fam"/>
</dbReference>
<dbReference type="GO" id="GO:0009117">
    <property type="term" value="P:nucleotide metabolic process"/>
    <property type="evidence" value="ECO:0007669"/>
    <property type="project" value="UniProtKB-KW"/>
</dbReference>
<dbReference type="GO" id="GO:0036220">
    <property type="term" value="F:ITP diphosphatase activity"/>
    <property type="evidence" value="ECO:0007669"/>
    <property type="project" value="UniProtKB-UniRule"/>
</dbReference>
<evidence type="ECO:0000256" key="1">
    <source>
        <dbReference type="ARBA" id="ARBA00008023"/>
    </source>
</evidence>
<dbReference type="FunFam" id="3.90.950.10:FF:000001">
    <property type="entry name" value="dITP/XTP pyrophosphatase"/>
    <property type="match status" value="1"/>
</dbReference>
<comment type="cofactor">
    <cofactor evidence="10">
        <name>Mg(2+)</name>
        <dbReference type="ChEBI" id="CHEBI:18420"/>
    </cofactor>
    <text evidence="10">Binds 1 Mg(2+) ion per subunit.</text>
</comment>
<evidence type="ECO:0000256" key="11">
    <source>
        <dbReference type="RuleBase" id="RU003781"/>
    </source>
</evidence>
<dbReference type="GO" id="GO:0009146">
    <property type="term" value="P:purine nucleoside triphosphate catabolic process"/>
    <property type="evidence" value="ECO:0007669"/>
    <property type="project" value="UniProtKB-UniRule"/>
</dbReference>
<feature type="binding site" evidence="10">
    <location>
        <begin position="178"/>
        <end position="179"/>
    </location>
    <ligand>
        <name>substrate</name>
    </ligand>
</feature>
<dbReference type="InterPro" id="IPR020922">
    <property type="entry name" value="dITP/XTP_pyrophosphatase"/>
</dbReference>
<dbReference type="SUPFAM" id="SSF52972">
    <property type="entry name" value="ITPase-like"/>
    <property type="match status" value="1"/>
</dbReference>
<dbReference type="Pfam" id="PF01725">
    <property type="entry name" value="Ham1p_like"/>
    <property type="match status" value="1"/>
</dbReference>
<evidence type="ECO:0000256" key="4">
    <source>
        <dbReference type="ARBA" id="ARBA00022741"/>
    </source>
</evidence>
<name>A0A9D1T3R9_9FIRM</name>
<dbReference type="GO" id="GO:0036222">
    <property type="term" value="F:XTP diphosphatase activity"/>
    <property type="evidence" value="ECO:0007669"/>
    <property type="project" value="UniProtKB-UniRule"/>
</dbReference>
<organism evidence="12 13">
    <name type="scientific">Candidatus Faeciplasma avium</name>
    <dbReference type="NCBI Taxonomy" id="2840798"/>
    <lineage>
        <taxon>Bacteria</taxon>
        <taxon>Bacillati</taxon>
        <taxon>Bacillota</taxon>
        <taxon>Clostridia</taxon>
        <taxon>Eubacteriales</taxon>
        <taxon>Oscillospiraceae</taxon>
        <taxon>Oscillospiraceae incertae sedis</taxon>
        <taxon>Candidatus Faeciplasma</taxon>
    </lineage>
</organism>
<evidence type="ECO:0000256" key="7">
    <source>
        <dbReference type="ARBA" id="ARBA00023080"/>
    </source>
</evidence>
<dbReference type="NCBIfam" id="TIGR00042">
    <property type="entry name" value="RdgB/HAM1 family non-canonical purine NTP pyrophosphatase"/>
    <property type="match status" value="1"/>
</dbReference>
<feature type="binding site" evidence="10">
    <location>
        <begin position="7"/>
        <end position="12"/>
    </location>
    <ligand>
        <name>substrate</name>
    </ligand>
</feature>
<feature type="binding site" evidence="10">
    <location>
        <position position="40"/>
    </location>
    <ligand>
        <name>Mg(2+)</name>
        <dbReference type="ChEBI" id="CHEBI:18420"/>
    </ligand>
</feature>
<evidence type="ECO:0000256" key="5">
    <source>
        <dbReference type="ARBA" id="ARBA00022801"/>
    </source>
</evidence>
<keyword evidence="5 10" id="KW-0378">Hydrolase</keyword>
<dbReference type="Proteomes" id="UP000823960">
    <property type="component" value="Unassembled WGS sequence"/>
</dbReference>
<feature type="binding site" evidence="10">
    <location>
        <position position="69"/>
    </location>
    <ligand>
        <name>Mg(2+)</name>
        <dbReference type="ChEBI" id="CHEBI:18420"/>
    </ligand>
</feature>
<comment type="caution">
    <text evidence="12">The sequence shown here is derived from an EMBL/GenBank/DDBJ whole genome shotgun (WGS) entry which is preliminary data.</text>
</comment>
<comment type="similarity">
    <text evidence="1 10 11">Belongs to the HAM1 NTPase family.</text>
</comment>
<proteinExistence type="inferred from homology"/>
<comment type="catalytic activity">
    <reaction evidence="8 10">
        <text>dITP + H2O = dIMP + diphosphate + H(+)</text>
        <dbReference type="Rhea" id="RHEA:28342"/>
        <dbReference type="ChEBI" id="CHEBI:15377"/>
        <dbReference type="ChEBI" id="CHEBI:15378"/>
        <dbReference type="ChEBI" id="CHEBI:33019"/>
        <dbReference type="ChEBI" id="CHEBI:61194"/>
        <dbReference type="ChEBI" id="CHEBI:61382"/>
        <dbReference type="EC" id="3.6.1.66"/>
    </reaction>
</comment>
<feature type="binding site" evidence="10">
    <location>
        <position position="173"/>
    </location>
    <ligand>
        <name>substrate</name>
    </ligand>
</feature>
<dbReference type="InterPro" id="IPR002637">
    <property type="entry name" value="RdgB/HAM1"/>
</dbReference>
<dbReference type="PANTHER" id="PTHR11067:SF9">
    <property type="entry name" value="INOSINE TRIPHOSPHATE PYROPHOSPHATASE"/>
    <property type="match status" value="1"/>
</dbReference>
<comment type="catalytic activity">
    <reaction evidence="10">
        <text>ITP + H2O = IMP + diphosphate + H(+)</text>
        <dbReference type="Rhea" id="RHEA:29399"/>
        <dbReference type="ChEBI" id="CHEBI:15377"/>
        <dbReference type="ChEBI" id="CHEBI:15378"/>
        <dbReference type="ChEBI" id="CHEBI:33019"/>
        <dbReference type="ChEBI" id="CHEBI:58053"/>
        <dbReference type="ChEBI" id="CHEBI:61402"/>
        <dbReference type="EC" id="3.6.1.66"/>
    </reaction>
</comment>
<dbReference type="GO" id="GO:0005829">
    <property type="term" value="C:cytosol"/>
    <property type="evidence" value="ECO:0007669"/>
    <property type="project" value="TreeGrafter"/>
</dbReference>
<evidence type="ECO:0000256" key="6">
    <source>
        <dbReference type="ARBA" id="ARBA00022842"/>
    </source>
</evidence>